<dbReference type="GO" id="GO:0007265">
    <property type="term" value="P:Ras protein signal transduction"/>
    <property type="evidence" value="ECO:0007669"/>
    <property type="project" value="TreeGrafter"/>
</dbReference>
<dbReference type="InterPro" id="IPR001841">
    <property type="entry name" value="Znf_RING"/>
</dbReference>
<evidence type="ECO:0000256" key="3">
    <source>
        <dbReference type="ARBA" id="ARBA00022833"/>
    </source>
</evidence>
<evidence type="ECO:0000259" key="8">
    <source>
        <dbReference type="PROSITE" id="PS50271"/>
    </source>
</evidence>
<evidence type="ECO:0008006" key="11">
    <source>
        <dbReference type="Google" id="ProtNLM"/>
    </source>
</evidence>
<dbReference type="Proteomes" id="UP001139887">
    <property type="component" value="Unassembled WGS sequence"/>
</dbReference>
<feature type="compositionally biased region" description="Polar residues" evidence="6">
    <location>
        <begin position="405"/>
        <end position="423"/>
    </location>
</feature>
<organism evidence="9 10">
    <name type="scientific">Coemansia brasiliensis</name>
    <dbReference type="NCBI Taxonomy" id="2650707"/>
    <lineage>
        <taxon>Eukaryota</taxon>
        <taxon>Fungi</taxon>
        <taxon>Fungi incertae sedis</taxon>
        <taxon>Zoopagomycota</taxon>
        <taxon>Kickxellomycotina</taxon>
        <taxon>Kickxellomycetes</taxon>
        <taxon>Kickxellales</taxon>
        <taxon>Kickxellaceae</taxon>
        <taxon>Coemansia</taxon>
    </lineage>
</organism>
<dbReference type="SMART" id="SM00184">
    <property type="entry name" value="RING"/>
    <property type="match status" value="1"/>
</dbReference>
<evidence type="ECO:0000256" key="5">
    <source>
        <dbReference type="SAM" id="Coils"/>
    </source>
</evidence>
<evidence type="ECO:0000313" key="10">
    <source>
        <dbReference type="Proteomes" id="UP001139887"/>
    </source>
</evidence>
<dbReference type="GO" id="GO:0061630">
    <property type="term" value="F:ubiquitin protein ligase activity"/>
    <property type="evidence" value="ECO:0007669"/>
    <property type="project" value="TreeGrafter"/>
</dbReference>
<feature type="coiled-coil region" evidence="5">
    <location>
        <begin position="572"/>
        <end position="705"/>
    </location>
</feature>
<evidence type="ECO:0000256" key="4">
    <source>
        <dbReference type="PROSITE-ProRule" id="PRU00502"/>
    </source>
</evidence>
<dbReference type="PANTHER" id="PTHR24007">
    <property type="entry name" value="BRCA1-ASSOCIATED PROTEIN"/>
    <property type="match status" value="1"/>
</dbReference>
<dbReference type="GO" id="GO:0008270">
    <property type="term" value="F:zinc ion binding"/>
    <property type="evidence" value="ECO:0007669"/>
    <property type="project" value="UniProtKB-KW"/>
</dbReference>
<proteinExistence type="predicted"/>
<evidence type="ECO:0000256" key="1">
    <source>
        <dbReference type="ARBA" id="ARBA00022723"/>
    </source>
</evidence>
<evidence type="ECO:0000259" key="7">
    <source>
        <dbReference type="PROSITE" id="PS50089"/>
    </source>
</evidence>
<dbReference type="AlphaFoldDB" id="A0A9W8LXA9"/>
<dbReference type="InterPro" id="IPR047243">
    <property type="entry name" value="RING-H2_BRAP2"/>
</dbReference>
<feature type="region of interest" description="Disordered" evidence="6">
    <location>
        <begin position="720"/>
        <end position="758"/>
    </location>
</feature>
<protein>
    <recommendedName>
        <fullName evidence="11">BRCA1-associated protein</fullName>
    </recommendedName>
</protein>
<dbReference type="InterPro" id="IPR011422">
    <property type="entry name" value="BRAP2/ETP1_RRM"/>
</dbReference>
<dbReference type="InterPro" id="IPR001607">
    <property type="entry name" value="Znf_UBP"/>
</dbReference>
<dbReference type="PROSITE" id="PS50271">
    <property type="entry name" value="ZF_UBP"/>
    <property type="match status" value="1"/>
</dbReference>
<keyword evidence="3" id="KW-0862">Zinc</keyword>
<dbReference type="Pfam" id="PF02148">
    <property type="entry name" value="zf-UBP"/>
    <property type="match status" value="1"/>
</dbReference>
<keyword evidence="5" id="KW-0175">Coiled coil</keyword>
<keyword evidence="2 4" id="KW-0863">Zinc-finger</keyword>
<evidence type="ECO:0000313" key="9">
    <source>
        <dbReference type="EMBL" id="KAJ2845508.1"/>
    </source>
</evidence>
<name>A0A9W8LXA9_9FUNG</name>
<dbReference type="PROSITE" id="PS50089">
    <property type="entry name" value="ZF_RING_2"/>
    <property type="match status" value="1"/>
</dbReference>
<keyword evidence="10" id="KW-1185">Reference proteome</keyword>
<dbReference type="Pfam" id="PF13639">
    <property type="entry name" value="zf-RING_2"/>
    <property type="match status" value="1"/>
</dbReference>
<dbReference type="Pfam" id="PF07576">
    <property type="entry name" value="BRAP2"/>
    <property type="match status" value="1"/>
</dbReference>
<dbReference type="SUPFAM" id="SSF57850">
    <property type="entry name" value="RING/U-box"/>
    <property type="match status" value="2"/>
</dbReference>
<comment type="caution">
    <text evidence="9">The sequence shown here is derived from an EMBL/GenBank/DDBJ whole genome shotgun (WGS) entry which is preliminary data.</text>
</comment>
<dbReference type="GO" id="GO:0016567">
    <property type="term" value="P:protein ubiquitination"/>
    <property type="evidence" value="ECO:0007669"/>
    <property type="project" value="TreeGrafter"/>
</dbReference>
<sequence length="758" mass="85834">MYYYSLYIGIVHLKTQSPSYLSAEKRQGKTQGKSRQKQASTSNFSIFCNRQEAESNPQLASRIDYLRGGRRKHLKKQQALQLKEKQKEIREWLQQFDYRFGHLQLEWWEISTSPAIDESMPSQELGPLGVYEARLELSTSYEIGILRLYRSRHVYPEPKCLESSYSEQIAGTSAATTSNAAKSCADETEERPRTLAVLAVPGYMTPADFLTFTASFRDSIEHVRVVRDGSPNHYMMLLQFRSVATADEFYAYYNGKTFSPLEPETCHVVYVYEVRCEMHEINSATDIDKGSQTVRAMPAAEFMMPGVDAYTLSNALKGEELPTCPVCLERLDSVVSGLLTTLCQHLFHCRCLAQWGSGNCPVCRYSQISTFVDQERFQQTISKIEQQRVLQSANISDCATDVNTESNQAPLTEGSTRPNTADSNEGHTAEHSSCHICGRTSDLWICLICGIIGCGRYANGHAKDHFEQTQHPYSMELNSQNVWDYAGDGYVHRLLQSAADHKVIAVDIGRESINGTSASASVVSEQRPTVDGLAGGETKRTRGGATLPWQGSLFDAHEKLDAVTGEYELLLASQLESQREQYEIQLARVRHQQAQQTRKHTELERQYSQALERCRELEKQQAKYDRQQQADLEQQLARVEIERKEWAAERKRLEESVNKWVKKSTEDAKLLLEERALTRQLSENQDDLKDQIAQLKATLADVRDEVRDLTFFISTQKSLAQEQHEESEIHGASIVGVSEPATSSTRSGRGKGKRRLRK</sequence>
<accession>A0A9W8LXA9</accession>
<dbReference type="OrthoDB" id="273556at2759"/>
<dbReference type="EMBL" id="JANBUW010000782">
    <property type="protein sequence ID" value="KAJ2845508.1"/>
    <property type="molecule type" value="Genomic_DNA"/>
</dbReference>
<dbReference type="CDD" id="cd16457">
    <property type="entry name" value="RING-H2_BRAP2"/>
    <property type="match status" value="1"/>
</dbReference>
<feature type="domain" description="UBP-type" evidence="8">
    <location>
        <begin position="404"/>
        <end position="510"/>
    </location>
</feature>
<reference evidence="9" key="1">
    <citation type="submission" date="2022-07" db="EMBL/GenBank/DDBJ databases">
        <title>Phylogenomic reconstructions and comparative analyses of Kickxellomycotina fungi.</title>
        <authorList>
            <person name="Reynolds N.K."/>
            <person name="Stajich J.E."/>
            <person name="Barry K."/>
            <person name="Grigoriev I.V."/>
            <person name="Crous P."/>
            <person name="Smith M.E."/>
        </authorList>
    </citation>
    <scope>NUCLEOTIDE SEQUENCE</scope>
    <source>
        <strain evidence="9">NRRL 1566</strain>
    </source>
</reference>
<keyword evidence="1" id="KW-0479">Metal-binding</keyword>
<feature type="compositionally biased region" description="Basic residues" evidence="6">
    <location>
        <begin position="748"/>
        <end position="758"/>
    </location>
</feature>
<feature type="region of interest" description="Disordered" evidence="6">
    <location>
        <begin position="405"/>
        <end position="425"/>
    </location>
</feature>
<dbReference type="PANTHER" id="PTHR24007:SF7">
    <property type="entry name" value="BRCA1-ASSOCIATED PROTEIN"/>
    <property type="match status" value="1"/>
</dbReference>
<dbReference type="InterPro" id="IPR013083">
    <property type="entry name" value="Znf_RING/FYVE/PHD"/>
</dbReference>
<dbReference type="CDD" id="cd12437">
    <property type="entry name" value="RRM_BRAP2_like"/>
    <property type="match status" value="1"/>
</dbReference>
<gene>
    <name evidence="9" type="ORF">IWW36_004755</name>
</gene>
<evidence type="ECO:0000256" key="6">
    <source>
        <dbReference type="SAM" id="MobiDB-lite"/>
    </source>
</evidence>
<feature type="domain" description="RING-type" evidence="7">
    <location>
        <begin position="324"/>
        <end position="364"/>
    </location>
</feature>
<dbReference type="SMART" id="SM00290">
    <property type="entry name" value="ZnF_UBP"/>
    <property type="match status" value="1"/>
</dbReference>
<dbReference type="Gene3D" id="3.30.40.10">
    <property type="entry name" value="Zinc/RING finger domain, C3HC4 (zinc finger)"/>
    <property type="match status" value="2"/>
</dbReference>
<dbReference type="GO" id="GO:0005737">
    <property type="term" value="C:cytoplasm"/>
    <property type="evidence" value="ECO:0007669"/>
    <property type="project" value="TreeGrafter"/>
</dbReference>
<evidence type="ECO:0000256" key="2">
    <source>
        <dbReference type="ARBA" id="ARBA00022771"/>
    </source>
</evidence>